<gene>
    <name evidence="2" type="ORF">B0A52_00533</name>
</gene>
<dbReference type="Proteomes" id="UP000288859">
    <property type="component" value="Unassembled WGS sequence"/>
</dbReference>
<dbReference type="VEuPathDB" id="FungiDB:PV10_01685"/>
<reference evidence="2 3" key="1">
    <citation type="submission" date="2017-03" db="EMBL/GenBank/DDBJ databases">
        <title>Genomes of endolithic fungi from Antarctica.</title>
        <authorList>
            <person name="Coleine C."/>
            <person name="Masonjones S."/>
            <person name="Stajich J.E."/>
        </authorList>
    </citation>
    <scope>NUCLEOTIDE SEQUENCE [LARGE SCALE GENOMIC DNA]</scope>
    <source>
        <strain evidence="2 3">CCFEE 6314</strain>
    </source>
</reference>
<feature type="compositionally biased region" description="Low complexity" evidence="1">
    <location>
        <begin position="404"/>
        <end position="430"/>
    </location>
</feature>
<evidence type="ECO:0000256" key="1">
    <source>
        <dbReference type="SAM" id="MobiDB-lite"/>
    </source>
</evidence>
<feature type="region of interest" description="Disordered" evidence="1">
    <location>
        <begin position="1141"/>
        <end position="1184"/>
    </location>
</feature>
<name>A0A438NHH9_EXOME</name>
<dbReference type="OrthoDB" id="4158477at2759"/>
<evidence type="ECO:0000313" key="2">
    <source>
        <dbReference type="EMBL" id="RVX75181.1"/>
    </source>
</evidence>
<feature type="region of interest" description="Disordered" evidence="1">
    <location>
        <begin position="343"/>
        <end position="368"/>
    </location>
</feature>
<sequence length="1308" mass="133543">MLMLVSPEHLTLIRSLVLLRCGFLMLLLKSVATAATLAILLADVSVSEPIATIEPCTEAPGLKLHPVTVTSQFQPVSTCQASTACIKGQCTTIFPFTTFPYVSTVVPYAWNGTTTQKTTVTAATQPFRVSEHLETLTTITAGPTAGRPGWVDWIARRKGGPKSVTVYETVTRRAVAPFNECGPLAIPGWSGSGVCEKCSELEDGSRSQLLDVVECRYGVNGAGKQYQKCAEWFETIISRPAPTSTVTASALCSSKGHVPGPGTYTWTFPQTAPPVTITAPPRTVTITVHGRKTITVEPKHVYTIPGRGWDACVTRSFTAAGDFQFNIVITKVIIFNIPNHTRPAGSTRHVPVPTGSVDKNGNGWWPLPKNDKGDDYYGGSNEWADWAPPIKTSSTTTRGGQTWSYSSSTSSSLSLGPIDQSTTSDWTSSTLSSTISTTSSFSISLGPIDQSTTTTSSVSTISTSSRAIDSPIEGSTTVSSTSTDTESSTLTTSTSTLTDGPIDQSTTASSTSTDTESSTLTTSTSTLTDGPIDQSTTASSTSTDTESSTLTTSTSTLTDGPIDQTTTTSSIDQGSSTSSTTDEEPTTTSSSTFTDVIVTTTTSSFSAGPTDGTTTSSEPTSGTTSPPVTTTTTPPAPLCSLTVDICVGSPLISANIVVVEDCPLLGGLLCTVTDLLNLIPAILSGNPNVASVIVADQQVIGLSISPAQLQAAILDGTLVDPLVCSVVQQVSATIIDPTCPINPTSTSSSSTISSTSSTLTTTSAPATTTTPTAPLCNLSVQVCPGDGQLAAATIQTVTCPLLGGLLCTVTDLLSLVPALLNSDPNILSVVIRDQQLLGLSITPAEVEALALQDVVPGVCGLVDPITIVINDPTCPINPTTTTTSSTSSIITTTTSAPATTTTSSAPVCDLIVQVCPGNAALAAVTIQTVTCPLLGGLLCTVNDLLSLVPALLTGNPNVLSVVLGDNEVLGLSITPEEVQALALSGDLTALCGAVQPIDVIVNDPTCPANPTTTTSTTVAVASTTTSVPATTTTSSGDVCNLAVSICPNSPDLVAATITTVQCPLLGGLLCTVNDLLSLVPALLNSNPNVLSVVLGDNQVLGLSLTPTEVQALALSGVLTSTCTVVQQVDVIVNDPTCPINPTTTTTTSPPTVPTTTTSPPTVPTTTVVNPPVPTTTSGGGGGGGGGVQPRCGIQVQLCVGQTLQSVGLTEVACTLTDPLLCTLTQVLTDVTNVCVGLQGGCASVGRIGAGVNILGSTGLAGTQTIAQVEAAIAGIQGCVPGQILTLSDPGCAANLFKRHGSAGRRRKY</sequence>
<proteinExistence type="predicted"/>
<feature type="compositionally biased region" description="Low complexity" evidence="1">
    <location>
        <begin position="1141"/>
        <end position="1169"/>
    </location>
</feature>
<feature type="region of interest" description="Disordered" evidence="1">
    <location>
        <begin position="387"/>
        <end position="430"/>
    </location>
</feature>
<feature type="region of interest" description="Disordered" evidence="1">
    <location>
        <begin position="743"/>
        <end position="766"/>
    </location>
</feature>
<dbReference type="EMBL" id="NAJM01000002">
    <property type="protein sequence ID" value="RVX75181.1"/>
    <property type="molecule type" value="Genomic_DNA"/>
</dbReference>
<protein>
    <submittedName>
        <fullName evidence="2">Uncharacterized protein</fullName>
    </submittedName>
</protein>
<comment type="caution">
    <text evidence="2">The sequence shown here is derived from an EMBL/GenBank/DDBJ whole genome shotgun (WGS) entry which is preliminary data.</text>
</comment>
<feature type="region of interest" description="Disordered" evidence="1">
    <location>
        <begin position="442"/>
        <end position="634"/>
    </location>
</feature>
<accession>A0A438NHH9</accession>
<organism evidence="2 3">
    <name type="scientific">Exophiala mesophila</name>
    <name type="common">Black yeast-like fungus</name>
    <dbReference type="NCBI Taxonomy" id="212818"/>
    <lineage>
        <taxon>Eukaryota</taxon>
        <taxon>Fungi</taxon>
        <taxon>Dikarya</taxon>
        <taxon>Ascomycota</taxon>
        <taxon>Pezizomycotina</taxon>
        <taxon>Eurotiomycetes</taxon>
        <taxon>Chaetothyriomycetidae</taxon>
        <taxon>Chaetothyriales</taxon>
        <taxon>Herpotrichiellaceae</taxon>
        <taxon>Exophiala</taxon>
    </lineage>
</organism>
<feature type="compositionally biased region" description="Low complexity" evidence="1">
    <location>
        <begin position="475"/>
        <end position="633"/>
    </location>
</feature>
<feature type="compositionally biased region" description="Low complexity" evidence="1">
    <location>
        <begin position="451"/>
        <end position="465"/>
    </location>
</feature>
<feature type="compositionally biased region" description="Polar residues" evidence="1">
    <location>
        <begin position="391"/>
        <end position="403"/>
    </location>
</feature>
<evidence type="ECO:0000313" key="3">
    <source>
        <dbReference type="Proteomes" id="UP000288859"/>
    </source>
</evidence>